<dbReference type="AlphaFoldDB" id="A0AAD8FAF0"/>
<organism evidence="1 2">
    <name type="scientific">Biomphalaria pfeifferi</name>
    <name type="common">Bloodfluke planorb</name>
    <name type="synonym">Freshwater snail</name>
    <dbReference type="NCBI Taxonomy" id="112525"/>
    <lineage>
        <taxon>Eukaryota</taxon>
        <taxon>Metazoa</taxon>
        <taxon>Spiralia</taxon>
        <taxon>Lophotrochozoa</taxon>
        <taxon>Mollusca</taxon>
        <taxon>Gastropoda</taxon>
        <taxon>Heterobranchia</taxon>
        <taxon>Euthyneura</taxon>
        <taxon>Panpulmonata</taxon>
        <taxon>Hygrophila</taxon>
        <taxon>Lymnaeoidea</taxon>
        <taxon>Planorbidae</taxon>
        <taxon>Biomphalaria</taxon>
    </lineage>
</organism>
<evidence type="ECO:0000313" key="2">
    <source>
        <dbReference type="Proteomes" id="UP001233172"/>
    </source>
</evidence>
<name>A0AAD8FAF0_BIOPF</name>
<dbReference type="EMBL" id="JASAOG010000053">
    <property type="protein sequence ID" value="KAK0057662.1"/>
    <property type="molecule type" value="Genomic_DNA"/>
</dbReference>
<sequence>MPIVSSAGSGGLSSELNPRRSSRFSLLIDSRKADFLSGSRKAEDKTPRLNKYACSAGRCSVIRNTFLLRA</sequence>
<gene>
    <name evidence="1" type="ORF">Bpfe_012892</name>
</gene>
<dbReference type="Proteomes" id="UP001233172">
    <property type="component" value="Unassembled WGS sequence"/>
</dbReference>
<reference evidence="1" key="1">
    <citation type="journal article" date="2023" name="PLoS Negl. Trop. Dis.">
        <title>A genome sequence for Biomphalaria pfeifferi, the major vector snail for the human-infecting parasite Schistosoma mansoni.</title>
        <authorList>
            <person name="Bu L."/>
            <person name="Lu L."/>
            <person name="Laidemitt M.R."/>
            <person name="Zhang S.M."/>
            <person name="Mutuku M."/>
            <person name="Mkoji G."/>
            <person name="Steinauer M."/>
            <person name="Loker E.S."/>
        </authorList>
    </citation>
    <scope>NUCLEOTIDE SEQUENCE</scope>
    <source>
        <strain evidence="1">KasaAsao</strain>
    </source>
</reference>
<comment type="caution">
    <text evidence="1">The sequence shown here is derived from an EMBL/GenBank/DDBJ whole genome shotgun (WGS) entry which is preliminary data.</text>
</comment>
<keyword evidence="2" id="KW-1185">Reference proteome</keyword>
<reference evidence="1" key="2">
    <citation type="submission" date="2023-04" db="EMBL/GenBank/DDBJ databases">
        <authorList>
            <person name="Bu L."/>
            <person name="Lu L."/>
            <person name="Laidemitt M.R."/>
            <person name="Zhang S.M."/>
            <person name="Mutuku M."/>
            <person name="Mkoji G."/>
            <person name="Steinauer M."/>
            <person name="Loker E.S."/>
        </authorList>
    </citation>
    <scope>NUCLEOTIDE SEQUENCE</scope>
    <source>
        <strain evidence="1">KasaAsao</strain>
        <tissue evidence="1">Whole Snail</tissue>
    </source>
</reference>
<accession>A0AAD8FAF0</accession>
<proteinExistence type="predicted"/>
<feature type="non-terminal residue" evidence="1">
    <location>
        <position position="70"/>
    </location>
</feature>
<evidence type="ECO:0000313" key="1">
    <source>
        <dbReference type="EMBL" id="KAK0057662.1"/>
    </source>
</evidence>
<protein>
    <submittedName>
        <fullName evidence="1">Uncharacterized protein</fullName>
    </submittedName>
</protein>